<evidence type="ECO:0000256" key="7">
    <source>
        <dbReference type="ARBA" id="ARBA00022617"/>
    </source>
</evidence>
<dbReference type="GO" id="GO:0140825">
    <property type="term" value="F:lactoperoxidase activity"/>
    <property type="evidence" value="ECO:0007669"/>
    <property type="project" value="UniProtKB-EC"/>
</dbReference>
<feature type="disulfide bond" evidence="18">
    <location>
        <begin position="195"/>
        <end position="227"/>
    </location>
</feature>
<name>A0AAD7KVM7_QUISA</name>
<evidence type="ECO:0000256" key="5">
    <source>
        <dbReference type="ARBA" id="ARBA00022525"/>
    </source>
</evidence>
<evidence type="ECO:0000256" key="14">
    <source>
        <dbReference type="PIRSR" id="PIRSR600823-1"/>
    </source>
</evidence>
<proteinExistence type="inferred from homology"/>
<dbReference type="PRINTS" id="PR00458">
    <property type="entry name" value="PEROXIDASE"/>
</dbReference>
<dbReference type="SUPFAM" id="SSF48113">
    <property type="entry name" value="Heme-dependent peroxidases"/>
    <property type="match status" value="1"/>
</dbReference>
<dbReference type="InterPro" id="IPR000823">
    <property type="entry name" value="Peroxidase_pln"/>
</dbReference>
<dbReference type="PANTHER" id="PTHR31517:SF88">
    <property type="entry name" value="PEROXIDASE 41"/>
    <property type="match status" value="1"/>
</dbReference>
<evidence type="ECO:0000313" key="21">
    <source>
        <dbReference type="EMBL" id="KAJ7945916.1"/>
    </source>
</evidence>
<dbReference type="CDD" id="cd00693">
    <property type="entry name" value="secretory_peroxidase"/>
    <property type="match status" value="1"/>
</dbReference>
<feature type="disulfide bond" evidence="18">
    <location>
        <begin position="116"/>
        <end position="317"/>
    </location>
</feature>
<feature type="binding site" evidence="16">
    <location>
        <position position="61"/>
    </location>
    <ligand>
        <name>Ca(2+)</name>
        <dbReference type="ChEBI" id="CHEBI:29108"/>
        <label>1</label>
    </ligand>
</feature>
<comment type="similarity">
    <text evidence="19">Belongs to the peroxidase family. Classical plant (class III) peroxidase subfamily.</text>
</comment>
<keyword evidence="12 18" id="KW-1015">Disulfide bond</keyword>
<gene>
    <name evidence="21" type="ORF">O6P43_030910</name>
</gene>
<feature type="signal peptide" evidence="19">
    <location>
        <begin position="1"/>
        <end position="18"/>
    </location>
</feature>
<evidence type="ECO:0000256" key="3">
    <source>
        <dbReference type="ARBA" id="ARBA00006873"/>
    </source>
</evidence>
<feature type="binding site" evidence="16">
    <location>
        <position position="249"/>
    </location>
    <ligand>
        <name>Ca(2+)</name>
        <dbReference type="ChEBI" id="CHEBI:29108"/>
        <label>2</label>
    </ligand>
</feature>
<dbReference type="InterPro" id="IPR019793">
    <property type="entry name" value="Peroxidases_heam-ligand_BS"/>
</dbReference>
<evidence type="ECO:0000256" key="8">
    <source>
        <dbReference type="ARBA" id="ARBA00022723"/>
    </source>
</evidence>
<comment type="caution">
    <text evidence="21">The sequence shown here is derived from an EMBL/GenBank/DDBJ whole genome shotgun (WGS) entry which is preliminary data.</text>
</comment>
<dbReference type="PROSITE" id="PS00435">
    <property type="entry name" value="PEROXIDASE_1"/>
    <property type="match status" value="1"/>
</dbReference>
<feature type="chain" id="PRO_5041777634" description="Peroxidase" evidence="19">
    <location>
        <begin position="19"/>
        <end position="325"/>
    </location>
</feature>
<comment type="cofactor">
    <cofactor evidence="16 19">
        <name>heme b</name>
        <dbReference type="ChEBI" id="CHEBI:60344"/>
    </cofactor>
    <text evidence="16 19">Binds 1 heme b (iron(II)-protoporphyrin IX) group per subunit.</text>
</comment>
<evidence type="ECO:0000256" key="6">
    <source>
        <dbReference type="ARBA" id="ARBA00022559"/>
    </source>
</evidence>
<evidence type="ECO:0000256" key="1">
    <source>
        <dbReference type="ARBA" id="ARBA00000189"/>
    </source>
</evidence>
<keyword evidence="6 19" id="KW-0575">Peroxidase</keyword>
<feature type="binding site" evidence="16">
    <location>
        <position position="66"/>
    </location>
    <ligand>
        <name>Ca(2+)</name>
        <dbReference type="ChEBI" id="CHEBI:29108"/>
        <label>1</label>
    </ligand>
</feature>
<evidence type="ECO:0000256" key="4">
    <source>
        <dbReference type="ARBA" id="ARBA00012313"/>
    </source>
</evidence>
<sequence length="325" mass="36174">MAFRILFLLFLAIPFTESKLSLDYYKKTCPDFEKIVRETVFPKQQSIPATAPGLLRLFSHDCMIDGCDASVFISSNTFNKAERDADENHSLSGDAFDIVVKIKTALELACPGIVSCADIIAQATRDLVKQVGGPFYEVRLGRKDSLESSSVRVNGHLPTPNMTMDQIMNIFTTKGFTIQEMVALTGAHTIGFSHCKEFSNRIFNYSSTSQVDPAMHPTLAAGLRNLCANYTTDPAMSAFNDVMSPGQFDNNYYKNILKGLGLLASDQLLGVDPRTRPFVELYARDQNVFYMDFAHAMEKLSRLGVKTGHKGEVRHRCDSFNKMSS</sequence>
<dbReference type="EC" id="1.11.1.7" evidence="4 19"/>
<evidence type="ECO:0000256" key="16">
    <source>
        <dbReference type="PIRSR" id="PIRSR600823-3"/>
    </source>
</evidence>
<comment type="subcellular location">
    <subcellularLocation>
        <location evidence="19">Secreted</location>
    </subcellularLocation>
</comment>
<reference evidence="21" key="1">
    <citation type="journal article" date="2023" name="Science">
        <title>Elucidation of the pathway for biosynthesis of saponin adjuvants from the soapbark tree.</title>
        <authorList>
            <person name="Reed J."/>
            <person name="Orme A."/>
            <person name="El-Demerdash A."/>
            <person name="Owen C."/>
            <person name="Martin L.B.B."/>
            <person name="Misra R.C."/>
            <person name="Kikuchi S."/>
            <person name="Rejzek M."/>
            <person name="Martin A.C."/>
            <person name="Harkess A."/>
            <person name="Leebens-Mack J."/>
            <person name="Louveau T."/>
            <person name="Stephenson M.J."/>
            <person name="Osbourn A."/>
        </authorList>
    </citation>
    <scope>NUCLEOTIDE SEQUENCE</scope>
    <source>
        <strain evidence="21">S10</strain>
    </source>
</reference>
<keyword evidence="10 19" id="KW-0560">Oxidoreductase</keyword>
<keyword evidence="13 19" id="KW-0376">Hydrogen peroxide</keyword>
<feature type="binding site" evidence="16">
    <location>
        <position position="241"/>
    </location>
    <ligand>
        <name>Ca(2+)</name>
        <dbReference type="ChEBI" id="CHEBI:29108"/>
        <label>2</label>
    </ligand>
</feature>
<evidence type="ECO:0000256" key="11">
    <source>
        <dbReference type="ARBA" id="ARBA00023004"/>
    </source>
</evidence>
<dbReference type="InterPro" id="IPR002016">
    <property type="entry name" value="Haem_peroxidase"/>
</dbReference>
<keyword evidence="16 19" id="KW-0106">Calcium</keyword>
<feature type="binding site" evidence="16">
    <location>
        <position position="82"/>
    </location>
    <ligand>
        <name>Ca(2+)</name>
        <dbReference type="ChEBI" id="CHEBI:29108"/>
        <label>1</label>
    </ligand>
</feature>
<comment type="cofactor">
    <cofactor evidence="16 19">
        <name>Ca(2+)</name>
        <dbReference type="ChEBI" id="CHEBI:29108"/>
    </cofactor>
    <text evidence="16 19">Binds 2 calcium ions per subunit.</text>
</comment>
<keyword evidence="8 16" id="KW-0479">Metal-binding</keyword>
<dbReference type="InterPro" id="IPR010255">
    <property type="entry name" value="Haem_peroxidase_sf"/>
</dbReference>
<feature type="binding site" evidence="16">
    <location>
        <position position="189"/>
    </location>
    <ligand>
        <name>Ca(2+)</name>
        <dbReference type="ChEBI" id="CHEBI:29108"/>
        <label>2</label>
    </ligand>
</feature>
<dbReference type="GO" id="GO:0046872">
    <property type="term" value="F:metal ion binding"/>
    <property type="evidence" value="ECO:0007669"/>
    <property type="project" value="UniProtKB-UniRule"/>
</dbReference>
<accession>A0AAD7KVM7</accession>
<evidence type="ECO:0000259" key="20">
    <source>
        <dbReference type="PROSITE" id="PS50873"/>
    </source>
</evidence>
<feature type="binding site" evidence="16">
    <location>
        <position position="68"/>
    </location>
    <ligand>
        <name>Ca(2+)</name>
        <dbReference type="ChEBI" id="CHEBI:29108"/>
        <label>1</label>
    </ligand>
</feature>
<keyword evidence="5 19" id="KW-0964">Secreted</keyword>
<dbReference type="FunFam" id="1.10.420.10:FF:000007">
    <property type="entry name" value="Peroxidase"/>
    <property type="match status" value="1"/>
</dbReference>
<organism evidence="21 22">
    <name type="scientific">Quillaja saponaria</name>
    <name type="common">Soap bark tree</name>
    <dbReference type="NCBI Taxonomy" id="32244"/>
    <lineage>
        <taxon>Eukaryota</taxon>
        <taxon>Viridiplantae</taxon>
        <taxon>Streptophyta</taxon>
        <taxon>Embryophyta</taxon>
        <taxon>Tracheophyta</taxon>
        <taxon>Spermatophyta</taxon>
        <taxon>Magnoliopsida</taxon>
        <taxon>eudicotyledons</taxon>
        <taxon>Gunneridae</taxon>
        <taxon>Pentapetalae</taxon>
        <taxon>rosids</taxon>
        <taxon>fabids</taxon>
        <taxon>Fabales</taxon>
        <taxon>Quillajaceae</taxon>
        <taxon>Quillaja</taxon>
    </lineage>
</organism>
<evidence type="ECO:0000256" key="18">
    <source>
        <dbReference type="PIRSR" id="PIRSR600823-5"/>
    </source>
</evidence>
<feature type="disulfide bond" evidence="18">
    <location>
        <begin position="29"/>
        <end position="110"/>
    </location>
</feature>
<keyword evidence="11 16" id="KW-0408">Iron</keyword>
<evidence type="ECO:0000256" key="9">
    <source>
        <dbReference type="ARBA" id="ARBA00022729"/>
    </source>
</evidence>
<dbReference type="Pfam" id="PF00141">
    <property type="entry name" value="peroxidase"/>
    <property type="match status" value="1"/>
</dbReference>
<feature type="binding site" description="axial binding residue" evidence="16">
    <location>
        <position position="188"/>
    </location>
    <ligand>
        <name>heme b</name>
        <dbReference type="ChEBI" id="CHEBI:60344"/>
    </ligand>
    <ligandPart>
        <name>Fe</name>
        <dbReference type="ChEBI" id="CHEBI:18248"/>
    </ligandPart>
</feature>
<protein>
    <recommendedName>
        <fullName evidence="4 19">Peroxidase</fullName>
        <ecNumber evidence="4 19">1.11.1.7</ecNumber>
    </recommendedName>
</protein>
<dbReference type="Proteomes" id="UP001163823">
    <property type="component" value="Chromosome 13"/>
</dbReference>
<dbReference type="Gene3D" id="1.10.420.10">
    <property type="entry name" value="Peroxidase, domain 2"/>
    <property type="match status" value="1"/>
</dbReference>
<evidence type="ECO:0000256" key="12">
    <source>
        <dbReference type="ARBA" id="ARBA00023157"/>
    </source>
</evidence>
<evidence type="ECO:0000256" key="10">
    <source>
        <dbReference type="ARBA" id="ARBA00023002"/>
    </source>
</evidence>
<feature type="active site" description="Proton acceptor" evidence="14">
    <location>
        <position position="60"/>
    </location>
</feature>
<feature type="binding site" evidence="16">
    <location>
        <position position="70"/>
    </location>
    <ligand>
        <name>Ca(2+)</name>
        <dbReference type="ChEBI" id="CHEBI:29108"/>
        <label>1</label>
    </ligand>
</feature>
<dbReference type="KEGG" id="qsa:O6P43_030910"/>
<keyword evidence="7 19" id="KW-0349">Heme</keyword>
<evidence type="ECO:0000313" key="22">
    <source>
        <dbReference type="Proteomes" id="UP001163823"/>
    </source>
</evidence>
<comment type="catalytic activity">
    <reaction evidence="1 19">
        <text>2 a phenolic donor + H2O2 = 2 a phenolic radical donor + 2 H2O</text>
        <dbReference type="Rhea" id="RHEA:56136"/>
        <dbReference type="ChEBI" id="CHEBI:15377"/>
        <dbReference type="ChEBI" id="CHEBI:16240"/>
        <dbReference type="ChEBI" id="CHEBI:139520"/>
        <dbReference type="ChEBI" id="CHEBI:139521"/>
        <dbReference type="EC" id="1.11.1.7"/>
    </reaction>
</comment>
<feature type="site" description="Transition state stabilizer" evidence="17">
    <location>
        <position position="56"/>
    </location>
</feature>
<dbReference type="Gene3D" id="1.10.520.10">
    <property type="match status" value="1"/>
</dbReference>
<dbReference type="EMBL" id="JARAOO010000013">
    <property type="protein sequence ID" value="KAJ7945916.1"/>
    <property type="molecule type" value="Genomic_DNA"/>
</dbReference>
<comment type="similarity">
    <text evidence="3">Belongs to the peroxidase family. Ascorbate peroxidase subfamily.</text>
</comment>
<keyword evidence="9 19" id="KW-0732">Signal</keyword>
<dbReference type="GO" id="GO:0006979">
    <property type="term" value="P:response to oxidative stress"/>
    <property type="evidence" value="ECO:0007669"/>
    <property type="project" value="UniProtKB-UniRule"/>
</dbReference>
<comment type="function">
    <text evidence="2">Removal of H(2)O(2), oxidation of toxic reductants, biosynthesis and degradation of lignin, suberization, auxin catabolism, response to environmental stresses such as wounding, pathogen attack and oxidative stress. These functions might be dependent on each isozyme/isoform in each plant tissue.</text>
</comment>
<feature type="domain" description="Plant heme peroxidase family profile" evidence="20">
    <location>
        <begin position="19"/>
        <end position="321"/>
    </location>
</feature>
<feature type="binding site" evidence="15">
    <location>
        <position position="158"/>
    </location>
    <ligand>
        <name>substrate</name>
    </ligand>
</feature>
<evidence type="ECO:0000256" key="13">
    <source>
        <dbReference type="ARBA" id="ARBA00023324"/>
    </source>
</evidence>
<feature type="disulfide bond" evidence="18">
    <location>
        <begin position="62"/>
        <end position="67"/>
    </location>
</feature>
<evidence type="ECO:0000256" key="19">
    <source>
        <dbReference type="RuleBase" id="RU362060"/>
    </source>
</evidence>
<dbReference type="PRINTS" id="PR00461">
    <property type="entry name" value="PLPEROXIDASE"/>
</dbReference>
<evidence type="ECO:0000256" key="2">
    <source>
        <dbReference type="ARBA" id="ARBA00002322"/>
    </source>
</evidence>
<dbReference type="GO" id="GO:0005576">
    <property type="term" value="C:extracellular region"/>
    <property type="evidence" value="ECO:0007669"/>
    <property type="project" value="UniProtKB-SubCell"/>
</dbReference>
<dbReference type="PROSITE" id="PS50873">
    <property type="entry name" value="PEROXIDASE_4"/>
    <property type="match status" value="1"/>
</dbReference>
<dbReference type="GO" id="GO:0042744">
    <property type="term" value="P:hydrogen peroxide catabolic process"/>
    <property type="evidence" value="ECO:0007669"/>
    <property type="project" value="UniProtKB-KW"/>
</dbReference>
<dbReference type="InterPro" id="IPR033905">
    <property type="entry name" value="Secretory_peroxidase"/>
</dbReference>
<evidence type="ECO:0000256" key="15">
    <source>
        <dbReference type="PIRSR" id="PIRSR600823-2"/>
    </source>
</evidence>
<dbReference type="FunFam" id="1.10.520.10:FF:000008">
    <property type="entry name" value="Peroxidase"/>
    <property type="match status" value="1"/>
</dbReference>
<dbReference type="AlphaFoldDB" id="A0AAD7KVM7"/>
<dbReference type="GO" id="GO:0020037">
    <property type="term" value="F:heme binding"/>
    <property type="evidence" value="ECO:0007669"/>
    <property type="project" value="UniProtKB-UniRule"/>
</dbReference>
<keyword evidence="22" id="KW-1185">Reference proteome</keyword>
<evidence type="ECO:0000256" key="17">
    <source>
        <dbReference type="PIRSR" id="PIRSR600823-4"/>
    </source>
</evidence>
<dbReference type="PANTHER" id="PTHR31517">
    <property type="match status" value="1"/>
</dbReference>